<feature type="binding site" description="axial binding residue" evidence="4">
    <location>
        <position position="450"/>
    </location>
    <ligand>
        <name>heme</name>
        <dbReference type="ChEBI" id="CHEBI:30413"/>
    </ligand>
    <ligandPart>
        <name>Fe</name>
        <dbReference type="ChEBI" id="CHEBI:18248"/>
    </ligandPart>
</feature>
<dbReference type="GO" id="GO:0004497">
    <property type="term" value="F:monooxygenase activity"/>
    <property type="evidence" value="ECO:0007669"/>
    <property type="project" value="UniProtKB-KW"/>
</dbReference>
<keyword evidence="2 4" id="KW-0479">Metal-binding</keyword>
<dbReference type="AlphaFoldDB" id="A0AAV0KXP9"/>
<dbReference type="SUPFAM" id="SSF48264">
    <property type="entry name" value="Cytochrome P450"/>
    <property type="match status" value="1"/>
</dbReference>
<dbReference type="EMBL" id="CAMGYJ010000005">
    <property type="protein sequence ID" value="CAI0426289.1"/>
    <property type="molecule type" value="Genomic_DNA"/>
</dbReference>
<dbReference type="InterPro" id="IPR002401">
    <property type="entry name" value="Cyt_P450_E_grp-I"/>
</dbReference>
<dbReference type="PRINTS" id="PR00463">
    <property type="entry name" value="EP450I"/>
</dbReference>
<evidence type="ECO:0008006" key="8">
    <source>
        <dbReference type="Google" id="ProtNLM"/>
    </source>
</evidence>
<dbReference type="PANTHER" id="PTHR47955">
    <property type="entry name" value="CYTOCHROME P450 FAMILY 71 PROTEIN"/>
    <property type="match status" value="1"/>
</dbReference>
<dbReference type="GO" id="GO:0005506">
    <property type="term" value="F:iron ion binding"/>
    <property type="evidence" value="ECO:0007669"/>
    <property type="project" value="InterPro"/>
</dbReference>
<comment type="similarity">
    <text evidence="1 5">Belongs to the cytochrome P450 family.</text>
</comment>
<reference evidence="6" key="1">
    <citation type="submission" date="2022-08" db="EMBL/GenBank/DDBJ databases">
        <authorList>
            <person name="Gutierrez-Valencia J."/>
        </authorList>
    </citation>
    <scope>NUCLEOTIDE SEQUENCE</scope>
</reference>
<comment type="caution">
    <text evidence="6">The sequence shown here is derived from an EMBL/GenBank/DDBJ whole genome shotgun (WGS) entry which is preliminary data.</text>
</comment>
<accession>A0AAV0KXP9</accession>
<sequence length="509" mass="57486">MEIQFLLSIILSSSVLLFLLKKTLTRNYGRKTDAGLPPSPPSPPALPLIGNLHQLGRRPHRSFQSLARKHGPIMLLQLGRVPTLVISSAEMAREVTKTHDVVFAGRPRPIAVDIFLNGHNDFAFSSYGDYWRRARKLCVIELLSQIRVQSFQPVRREETAALVEKLRLASGQAVDVSALILGVVNNIVARCVLGRRCEGRGGGKLGFGEVAKKVSSEFAEFSVGDWFPWLRWVDKATGLIGRMKGTFRAMDEYFDEVIKEHEAKAATTVGGDGEKREDFVDILLRLQREGGHDLDLSWGNIKAILVDMMIGGTDTTSTTIEWIMTHLARHPSKLQKAQEEIRRVVGQKLVIEHEDLAEMHYLKLVIKETLRLHPPIVLLLPRETLDNVEVAGFGIAVRTRVLVNTWAIQRDPTVWENPDEFIPERFENSPVDWKGRDFQYIPFGAGRRGCPGMSFGTVTLEFVTANLLYWLDWELPEGLRCENLDMEEVYGLTTHKEKPLFLIPIPHSF</sequence>
<keyword evidence="7" id="KW-1185">Reference proteome</keyword>
<evidence type="ECO:0000256" key="2">
    <source>
        <dbReference type="ARBA" id="ARBA00022723"/>
    </source>
</evidence>
<dbReference type="InterPro" id="IPR036396">
    <property type="entry name" value="Cyt_P450_sf"/>
</dbReference>
<keyword evidence="5" id="KW-0503">Monooxygenase</keyword>
<protein>
    <recommendedName>
        <fullName evidence="8">Cytochrome P450 71A1</fullName>
    </recommendedName>
</protein>
<dbReference type="GO" id="GO:0016705">
    <property type="term" value="F:oxidoreductase activity, acting on paired donors, with incorporation or reduction of molecular oxygen"/>
    <property type="evidence" value="ECO:0007669"/>
    <property type="project" value="InterPro"/>
</dbReference>
<dbReference type="PRINTS" id="PR00385">
    <property type="entry name" value="P450"/>
</dbReference>
<evidence type="ECO:0000256" key="5">
    <source>
        <dbReference type="RuleBase" id="RU000461"/>
    </source>
</evidence>
<keyword evidence="3 4" id="KW-0408">Iron</keyword>
<evidence type="ECO:0000313" key="7">
    <source>
        <dbReference type="Proteomes" id="UP001154282"/>
    </source>
</evidence>
<dbReference type="PROSITE" id="PS00086">
    <property type="entry name" value="CYTOCHROME_P450"/>
    <property type="match status" value="1"/>
</dbReference>
<dbReference type="Pfam" id="PF00067">
    <property type="entry name" value="p450"/>
    <property type="match status" value="1"/>
</dbReference>
<dbReference type="GO" id="GO:0020037">
    <property type="term" value="F:heme binding"/>
    <property type="evidence" value="ECO:0007669"/>
    <property type="project" value="InterPro"/>
</dbReference>
<dbReference type="Gene3D" id="1.10.630.10">
    <property type="entry name" value="Cytochrome P450"/>
    <property type="match status" value="1"/>
</dbReference>
<proteinExistence type="inferred from homology"/>
<keyword evidence="4 5" id="KW-0349">Heme</keyword>
<dbReference type="PANTHER" id="PTHR47955:SF15">
    <property type="entry name" value="CYTOCHROME P450 71A2-LIKE"/>
    <property type="match status" value="1"/>
</dbReference>
<dbReference type="InterPro" id="IPR001128">
    <property type="entry name" value="Cyt_P450"/>
</dbReference>
<keyword evidence="5" id="KW-0560">Oxidoreductase</keyword>
<dbReference type="FunFam" id="1.10.630.10:FF:000011">
    <property type="entry name" value="Cytochrome P450 83B1"/>
    <property type="match status" value="1"/>
</dbReference>
<dbReference type="CDD" id="cd11072">
    <property type="entry name" value="CYP71-like"/>
    <property type="match status" value="1"/>
</dbReference>
<dbReference type="InterPro" id="IPR017972">
    <property type="entry name" value="Cyt_P450_CS"/>
</dbReference>
<evidence type="ECO:0000256" key="3">
    <source>
        <dbReference type="ARBA" id="ARBA00023004"/>
    </source>
</evidence>
<evidence type="ECO:0000313" key="6">
    <source>
        <dbReference type="EMBL" id="CAI0426289.1"/>
    </source>
</evidence>
<evidence type="ECO:0000256" key="4">
    <source>
        <dbReference type="PIRSR" id="PIRSR602401-1"/>
    </source>
</evidence>
<evidence type="ECO:0000256" key="1">
    <source>
        <dbReference type="ARBA" id="ARBA00010617"/>
    </source>
</evidence>
<dbReference type="Proteomes" id="UP001154282">
    <property type="component" value="Unassembled WGS sequence"/>
</dbReference>
<gene>
    <name evidence="6" type="ORF">LITE_LOCUS20726</name>
</gene>
<organism evidence="6 7">
    <name type="scientific">Linum tenue</name>
    <dbReference type="NCBI Taxonomy" id="586396"/>
    <lineage>
        <taxon>Eukaryota</taxon>
        <taxon>Viridiplantae</taxon>
        <taxon>Streptophyta</taxon>
        <taxon>Embryophyta</taxon>
        <taxon>Tracheophyta</taxon>
        <taxon>Spermatophyta</taxon>
        <taxon>Magnoliopsida</taxon>
        <taxon>eudicotyledons</taxon>
        <taxon>Gunneridae</taxon>
        <taxon>Pentapetalae</taxon>
        <taxon>rosids</taxon>
        <taxon>fabids</taxon>
        <taxon>Malpighiales</taxon>
        <taxon>Linaceae</taxon>
        <taxon>Linum</taxon>
    </lineage>
</organism>
<name>A0AAV0KXP9_9ROSI</name>
<comment type="cofactor">
    <cofactor evidence="4">
        <name>heme</name>
        <dbReference type="ChEBI" id="CHEBI:30413"/>
    </cofactor>
</comment>